<dbReference type="GO" id="GO:0006508">
    <property type="term" value="P:proteolysis"/>
    <property type="evidence" value="ECO:0007669"/>
    <property type="project" value="UniProtKB-KW"/>
</dbReference>
<organism evidence="3 4">
    <name type="scientific">Podarcis lilfordi</name>
    <name type="common">Lilford's wall lizard</name>
    <dbReference type="NCBI Taxonomy" id="74358"/>
    <lineage>
        <taxon>Eukaryota</taxon>
        <taxon>Metazoa</taxon>
        <taxon>Chordata</taxon>
        <taxon>Craniata</taxon>
        <taxon>Vertebrata</taxon>
        <taxon>Euteleostomi</taxon>
        <taxon>Lepidosauria</taxon>
        <taxon>Squamata</taxon>
        <taxon>Bifurcata</taxon>
        <taxon>Unidentata</taxon>
        <taxon>Episquamata</taxon>
        <taxon>Laterata</taxon>
        <taxon>Lacertibaenia</taxon>
        <taxon>Lacertidae</taxon>
        <taxon>Podarcis</taxon>
    </lineage>
</organism>
<dbReference type="PROSITE" id="PS50240">
    <property type="entry name" value="TRYPSIN_DOM"/>
    <property type="match status" value="1"/>
</dbReference>
<dbReference type="GO" id="GO:0004252">
    <property type="term" value="F:serine-type endopeptidase activity"/>
    <property type="evidence" value="ECO:0007669"/>
    <property type="project" value="InterPro"/>
</dbReference>
<dbReference type="AlphaFoldDB" id="A0AA35QRE8"/>
<dbReference type="SUPFAM" id="SSF50494">
    <property type="entry name" value="Trypsin-like serine proteases"/>
    <property type="match status" value="1"/>
</dbReference>
<evidence type="ECO:0000313" key="4">
    <source>
        <dbReference type="Proteomes" id="UP001178461"/>
    </source>
</evidence>
<gene>
    <name evidence="3" type="ORF">PODLI_1B036240</name>
</gene>
<sequence length="118" mass="13633">LNSKATLNEYVQILPLPKFNSDLSEGTPCSVAGWDWVYKGWSPNVTIFGRSRCKRLYHYYYNYGNVCSRRQNKNVFKGITGGPLVCNGVAEGIILYRYPGIYTRISHYLPWIKRTMNL</sequence>
<protein>
    <submittedName>
        <fullName evidence="3">Mast cell protease 1A-like</fullName>
    </submittedName>
</protein>
<evidence type="ECO:0000256" key="1">
    <source>
        <dbReference type="ARBA" id="ARBA00023157"/>
    </source>
</evidence>
<reference evidence="3" key="1">
    <citation type="submission" date="2022-12" db="EMBL/GenBank/DDBJ databases">
        <authorList>
            <person name="Alioto T."/>
            <person name="Alioto T."/>
            <person name="Gomez Garrido J."/>
        </authorList>
    </citation>
    <scope>NUCLEOTIDE SEQUENCE</scope>
</reference>
<feature type="non-terminal residue" evidence="3">
    <location>
        <position position="1"/>
    </location>
</feature>
<comment type="caution">
    <text evidence="3">The sequence shown here is derived from an EMBL/GenBank/DDBJ whole genome shotgun (WGS) entry which is preliminary data.</text>
</comment>
<evidence type="ECO:0000259" key="2">
    <source>
        <dbReference type="PROSITE" id="PS50240"/>
    </source>
</evidence>
<keyword evidence="4" id="KW-1185">Reference proteome</keyword>
<feature type="domain" description="Peptidase S1" evidence="2">
    <location>
        <begin position="1"/>
        <end position="117"/>
    </location>
</feature>
<keyword evidence="1" id="KW-1015">Disulfide bond</keyword>
<accession>A0AA35QRE8</accession>
<keyword evidence="3" id="KW-0645">Protease</keyword>
<dbReference type="Proteomes" id="UP001178461">
    <property type="component" value="Unassembled WGS sequence"/>
</dbReference>
<dbReference type="InterPro" id="IPR009003">
    <property type="entry name" value="Peptidase_S1_PA"/>
</dbReference>
<dbReference type="EMBL" id="CANTUW010001049">
    <property type="protein sequence ID" value="CAI7935508.1"/>
    <property type="molecule type" value="Genomic_DNA"/>
</dbReference>
<dbReference type="Pfam" id="PF00089">
    <property type="entry name" value="Trypsin"/>
    <property type="match status" value="1"/>
</dbReference>
<dbReference type="InterPro" id="IPR043504">
    <property type="entry name" value="Peptidase_S1_PA_chymotrypsin"/>
</dbReference>
<dbReference type="InterPro" id="IPR001254">
    <property type="entry name" value="Trypsin_dom"/>
</dbReference>
<dbReference type="Gene3D" id="2.40.10.10">
    <property type="entry name" value="Trypsin-like serine proteases"/>
    <property type="match status" value="2"/>
</dbReference>
<name>A0AA35QRE8_9SAUR</name>
<keyword evidence="3" id="KW-0378">Hydrolase</keyword>
<dbReference type="PANTHER" id="PTHR24271:SF90">
    <property type="entry name" value="PEPTIDASE S1 DOMAIN-CONTAINING PROTEIN"/>
    <property type="match status" value="1"/>
</dbReference>
<evidence type="ECO:0000313" key="3">
    <source>
        <dbReference type="EMBL" id="CAI7935508.1"/>
    </source>
</evidence>
<dbReference type="PANTHER" id="PTHR24271">
    <property type="entry name" value="KALLIKREIN-RELATED"/>
    <property type="match status" value="1"/>
</dbReference>
<proteinExistence type="predicted"/>